<gene>
    <name evidence="2" type="ORF">VDAG_00929</name>
</gene>
<dbReference type="GeneID" id="20702392"/>
<organism evidence="2 3">
    <name type="scientific">Verticillium dahliae (strain VdLs.17 / ATCC MYA-4575 / FGSC 10137)</name>
    <name type="common">Verticillium wilt</name>
    <dbReference type="NCBI Taxonomy" id="498257"/>
    <lineage>
        <taxon>Eukaryota</taxon>
        <taxon>Fungi</taxon>
        <taxon>Dikarya</taxon>
        <taxon>Ascomycota</taxon>
        <taxon>Pezizomycotina</taxon>
        <taxon>Sordariomycetes</taxon>
        <taxon>Hypocreomycetidae</taxon>
        <taxon>Glomerellales</taxon>
        <taxon>Plectosphaerellaceae</taxon>
        <taxon>Verticillium</taxon>
    </lineage>
</organism>
<protein>
    <submittedName>
        <fullName evidence="2">Uncharacterized protein</fullName>
    </submittedName>
</protein>
<accession>G2WT06</accession>
<name>G2WT06_VERDV</name>
<evidence type="ECO:0000256" key="1">
    <source>
        <dbReference type="SAM" id="MobiDB-lite"/>
    </source>
</evidence>
<reference evidence="2 3" key="1">
    <citation type="submission" date="2008-03" db="EMBL/GenBank/DDBJ databases">
        <title>The Genome Sequence of Verticillium dahliae VdLs.17.</title>
        <authorList>
            <consortium name="The Broad Institute Genome Sequencing Platform"/>
            <person name="Ma L.-J.J."/>
            <person name="Klosterman S.J."/>
            <person name="Subbarao K."/>
            <person name="Dobinson K."/>
            <person name="Veronese P."/>
            <person name="Kang S."/>
            <person name="Gold S.E."/>
            <person name="Young S."/>
            <person name="Jaffe D."/>
            <person name="Gnerre S."/>
            <person name="Berlin A."/>
            <person name="Heiman D."/>
            <person name="Hepburn T."/>
            <person name="Sykes S."/>
            <person name="Alvarado L."/>
            <person name="Kodira C.D."/>
            <person name="Lander E."/>
            <person name="Galagan J."/>
            <person name="Nusbaum C."/>
            <person name="Birren B."/>
        </authorList>
    </citation>
    <scope>NUCLEOTIDE SEQUENCE [LARGE SCALE GENOMIC DNA]</scope>
    <source>
        <strain evidence="3">VdLs.17 / ATCC MYA-4575 / FGSC 10137</strain>
    </source>
</reference>
<dbReference type="AlphaFoldDB" id="G2WT06"/>
<dbReference type="InParanoid" id="G2WT06"/>
<dbReference type="EMBL" id="DS572696">
    <property type="protein sequence ID" value="EGY17247.1"/>
    <property type="molecule type" value="Genomic_DNA"/>
</dbReference>
<sequence>MPYELMASVETLVLGLWHHTLRLAPRKSRKLACNPATRTLIVGGFGRVWRGRWRVEGGMRGGGCRAGVEEGAKLGTWRLAESATQIARTFSFPWSAPPLGPGSVTSSSKSKEGVGVGGGERREGKEGFECRSTRLDRGDKHIAAGAYRRAAHAQVATCNVVKPGKPGKTRMLCMRESLGSLGNGEICMIRSIPASCENRHSRYSLSLWMTRRLEAWELRDKLVSRNTRTLQAAISGGRSKSVGLLGKALAEFRVIPSLYVHLAGRPRGLGLHSVQVLNSLLDSFPARLPELFTGPGLRALGFDLSEELQHDLPLPNGTLPWHLSSVTRTLLLEYPSATGTAWPAWTARDRGFSSWGLAGRAGGGENMLMPEAGACQLPVPSTVPLPKSQDSPRQSQLLARTTSLNGDPGQVT</sequence>
<feature type="region of interest" description="Disordered" evidence="1">
    <location>
        <begin position="378"/>
        <end position="412"/>
    </location>
</feature>
<evidence type="ECO:0000313" key="3">
    <source>
        <dbReference type="Proteomes" id="UP000001611"/>
    </source>
</evidence>
<dbReference type="RefSeq" id="XP_009648110.1">
    <property type="nucleotide sequence ID" value="XM_009649815.1"/>
</dbReference>
<dbReference type="KEGG" id="vda:VDAG_00929"/>
<dbReference type="HOGENOM" id="CLU_667643_0_0_1"/>
<keyword evidence="3" id="KW-1185">Reference proteome</keyword>
<feature type="compositionally biased region" description="Basic and acidic residues" evidence="1">
    <location>
        <begin position="119"/>
        <end position="130"/>
    </location>
</feature>
<feature type="compositionally biased region" description="Polar residues" evidence="1">
    <location>
        <begin position="388"/>
        <end position="412"/>
    </location>
</feature>
<proteinExistence type="predicted"/>
<evidence type="ECO:0000313" key="2">
    <source>
        <dbReference type="EMBL" id="EGY17247.1"/>
    </source>
</evidence>
<feature type="region of interest" description="Disordered" evidence="1">
    <location>
        <begin position="99"/>
        <end position="130"/>
    </location>
</feature>
<dbReference type="Proteomes" id="UP000001611">
    <property type="component" value="Chromosome 1"/>
</dbReference>